<organism evidence="4">
    <name type="scientific">marine metagenome</name>
    <dbReference type="NCBI Taxonomy" id="408172"/>
    <lineage>
        <taxon>unclassified sequences</taxon>
        <taxon>metagenomes</taxon>
        <taxon>ecological metagenomes</taxon>
    </lineage>
</organism>
<dbReference type="GO" id="GO:0006222">
    <property type="term" value="P:UMP biosynthetic process"/>
    <property type="evidence" value="ECO:0007669"/>
    <property type="project" value="TreeGrafter"/>
</dbReference>
<dbReference type="GO" id="GO:0004588">
    <property type="term" value="F:orotate phosphoribosyltransferase activity"/>
    <property type="evidence" value="ECO:0007669"/>
    <property type="project" value="TreeGrafter"/>
</dbReference>
<evidence type="ECO:0000256" key="3">
    <source>
        <dbReference type="SAM" id="MobiDB-lite"/>
    </source>
</evidence>
<evidence type="ECO:0000313" key="4">
    <source>
        <dbReference type="EMBL" id="SVC85682.1"/>
    </source>
</evidence>
<reference evidence="4" key="1">
    <citation type="submission" date="2018-05" db="EMBL/GenBank/DDBJ databases">
        <authorList>
            <person name="Lanie J.A."/>
            <person name="Ng W.-L."/>
            <person name="Kazmierczak K.M."/>
            <person name="Andrzejewski T.M."/>
            <person name="Davidsen T.M."/>
            <person name="Wayne K.J."/>
            <person name="Tettelin H."/>
            <person name="Glass J.I."/>
            <person name="Rusch D."/>
            <person name="Podicherti R."/>
            <person name="Tsui H.-C.T."/>
            <person name="Winkler M.E."/>
        </authorList>
    </citation>
    <scope>NUCLEOTIDE SEQUENCE</scope>
</reference>
<proteinExistence type="predicted"/>
<dbReference type="GO" id="GO:0019856">
    <property type="term" value="P:pyrimidine nucleobase biosynthetic process"/>
    <property type="evidence" value="ECO:0007669"/>
    <property type="project" value="TreeGrafter"/>
</dbReference>
<dbReference type="EMBL" id="UINC01114989">
    <property type="protein sequence ID" value="SVC85682.1"/>
    <property type="molecule type" value="Genomic_DNA"/>
</dbReference>
<gene>
    <name evidence="4" type="ORF">METZ01_LOCUS338536</name>
</gene>
<comment type="pathway">
    <text evidence="1">Pyrimidine metabolism; UMP biosynthesis via de novo pathway.</text>
</comment>
<dbReference type="Gene3D" id="3.40.50.2020">
    <property type="match status" value="1"/>
</dbReference>
<dbReference type="InterPro" id="IPR029057">
    <property type="entry name" value="PRTase-like"/>
</dbReference>
<accession>A0A382QLT0</accession>
<dbReference type="PANTHER" id="PTHR19278:SF9">
    <property type="entry name" value="URIDINE 5'-MONOPHOSPHATE SYNTHASE"/>
    <property type="match status" value="1"/>
</dbReference>
<keyword evidence="2" id="KW-0665">Pyrimidine biosynthesis</keyword>
<evidence type="ECO:0008006" key="5">
    <source>
        <dbReference type="Google" id="ProtNLM"/>
    </source>
</evidence>
<feature type="non-terminal residue" evidence="4">
    <location>
        <position position="128"/>
    </location>
</feature>
<dbReference type="SUPFAM" id="SSF53271">
    <property type="entry name" value="PRTase-like"/>
    <property type="match status" value="1"/>
</dbReference>
<name>A0A382QLT0_9ZZZZ</name>
<evidence type="ECO:0000256" key="2">
    <source>
        <dbReference type="ARBA" id="ARBA00022975"/>
    </source>
</evidence>
<protein>
    <recommendedName>
        <fullName evidence="5">Orotate phosphoribosyltransferase</fullName>
    </recommendedName>
</protein>
<dbReference type="PANTHER" id="PTHR19278">
    <property type="entry name" value="OROTATE PHOSPHORIBOSYLTRANSFERASE"/>
    <property type="match status" value="1"/>
</dbReference>
<sequence length="128" mass="13702">MAENVTPPVQGEEESARQGSTSERLREKLGGCIRTGEIILSSGKVTDFYFDGRLVSLDPEGSVLIAELMLEALAARGISAVGGLTSGADPLTSSIGVLAWQKGLAMNLFFVRKERKEHGMQQRVEGPP</sequence>
<dbReference type="AlphaFoldDB" id="A0A382QLT0"/>
<feature type="region of interest" description="Disordered" evidence="3">
    <location>
        <begin position="1"/>
        <end position="26"/>
    </location>
</feature>
<evidence type="ECO:0000256" key="1">
    <source>
        <dbReference type="ARBA" id="ARBA00004725"/>
    </source>
</evidence>